<dbReference type="OrthoDB" id="9773456at2"/>
<keyword evidence="6 18" id="KW-0679">Respiratory chain</keyword>
<dbReference type="Pfam" id="PF00034">
    <property type="entry name" value="Cytochrom_C"/>
    <property type="match status" value="1"/>
</dbReference>
<evidence type="ECO:0000256" key="3">
    <source>
        <dbReference type="ARBA" id="ARBA00007866"/>
    </source>
</evidence>
<keyword evidence="14 20" id="KW-0472">Membrane</keyword>
<dbReference type="GO" id="GO:0005886">
    <property type="term" value="C:plasma membrane"/>
    <property type="evidence" value="ECO:0007669"/>
    <property type="project" value="UniProtKB-SubCell"/>
</dbReference>
<dbReference type="Gene3D" id="1.10.760.10">
    <property type="entry name" value="Cytochrome c-like domain"/>
    <property type="match status" value="1"/>
</dbReference>
<keyword evidence="8 17" id="KW-0479">Metal-binding</keyword>
<dbReference type="InterPro" id="IPR009056">
    <property type="entry name" value="Cyt_c-like_dom"/>
</dbReference>
<evidence type="ECO:0000256" key="6">
    <source>
        <dbReference type="ARBA" id="ARBA00022660"/>
    </source>
</evidence>
<evidence type="ECO:0000256" key="2">
    <source>
        <dbReference type="ARBA" id="ARBA00004418"/>
    </source>
</evidence>
<reference evidence="23 24" key="1">
    <citation type="submission" date="2018-04" db="EMBL/GenBank/DDBJ databases">
        <title>Genomic Encyclopedia of Type Strains, Phase IV (KMG-IV): sequencing the most valuable type-strain genomes for metagenomic binning, comparative biology and taxonomic classification.</title>
        <authorList>
            <person name="Goeker M."/>
        </authorList>
    </citation>
    <scope>NUCLEOTIDE SEQUENCE [LARGE SCALE GENOMIC DNA]</scope>
    <source>
        <strain evidence="23 24">DSM 10065</strain>
    </source>
</reference>
<dbReference type="RefSeq" id="WP_017523293.1">
    <property type="nucleotide sequence ID" value="NZ_JACCEX010000004.1"/>
</dbReference>
<evidence type="ECO:0000313" key="23">
    <source>
        <dbReference type="EMBL" id="PVY61347.1"/>
    </source>
</evidence>
<dbReference type="SUPFAM" id="SSF81464">
    <property type="entry name" value="Cytochrome c oxidase subunit II-like, transmembrane region"/>
    <property type="match status" value="1"/>
</dbReference>
<evidence type="ECO:0000256" key="14">
    <source>
        <dbReference type="ARBA" id="ARBA00023136"/>
    </source>
</evidence>
<keyword evidence="24" id="KW-1185">Reference proteome</keyword>
<dbReference type="Gene3D" id="1.10.287.90">
    <property type="match status" value="1"/>
</dbReference>
<dbReference type="AlphaFoldDB" id="A0A2U1CK03"/>
<keyword evidence="11 20" id="KW-1133">Transmembrane helix</keyword>
<dbReference type="Gene3D" id="2.60.40.420">
    <property type="entry name" value="Cupredoxins - blue copper proteins"/>
    <property type="match status" value="1"/>
</dbReference>
<keyword evidence="10 18" id="KW-0249">Electron transport</keyword>
<evidence type="ECO:0000256" key="20">
    <source>
        <dbReference type="SAM" id="Phobius"/>
    </source>
</evidence>
<dbReference type="PROSITE" id="PS50857">
    <property type="entry name" value="COX2_CUA"/>
    <property type="match status" value="1"/>
</dbReference>
<proteinExistence type="inferred from homology"/>
<comment type="function">
    <text evidence="15 19">Subunits I and II form the functional core of the enzyme complex. Electrons originating in cytochrome c are transferred via heme a and Cu(A) to the binuclear center formed by heme a3 and Cu(B).</text>
</comment>
<dbReference type="GO" id="GO:0042597">
    <property type="term" value="C:periplasmic space"/>
    <property type="evidence" value="ECO:0007669"/>
    <property type="project" value="UniProtKB-SubCell"/>
</dbReference>
<evidence type="ECO:0000256" key="1">
    <source>
        <dbReference type="ARBA" id="ARBA00004141"/>
    </source>
</evidence>
<evidence type="ECO:0000256" key="18">
    <source>
        <dbReference type="RuleBase" id="RU000456"/>
    </source>
</evidence>
<sequence>MNQGITLLPPAASAAARSTDRLYLFLVGFSSLMALAIVAVMVWFCYRYRKGSRADRSNAPTHGRGLEAAWTIAPFLVFMYLFAWAAHDYSRQFQAPGDALRVFVLAKQWMWKAEHSNGRREINELHVPINTPIKLVLASQDVIHSFFVPALRNKRDVVPGRYTVMWFQADRTGEYMLLCAEYCGTNHAEMKGRIIAMEPQDYARWLDGGADHPGLAERGYAIFRRNGCMGCHAAASSVHAPELSGLLGRRVHLADGSVVVADETYVRDSMVEPQKAIVAGYDAIMPSFKDQLDEEEIMAVIEYIRSLDTGRLMGERP</sequence>
<evidence type="ECO:0000259" key="22">
    <source>
        <dbReference type="PROSITE" id="PS51007"/>
    </source>
</evidence>
<dbReference type="InterPro" id="IPR001505">
    <property type="entry name" value="Copper_CuA"/>
</dbReference>
<organism evidence="23 24">
    <name type="scientific">Pusillimonas noertemannii</name>
    <dbReference type="NCBI Taxonomy" id="305977"/>
    <lineage>
        <taxon>Bacteria</taxon>
        <taxon>Pseudomonadati</taxon>
        <taxon>Pseudomonadota</taxon>
        <taxon>Betaproteobacteria</taxon>
        <taxon>Burkholderiales</taxon>
        <taxon>Alcaligenaceae</taxon>
        <taxon>Pusillimonas</taxon>
    </lineage>
</organism>
<name>A0A2U1CK03_9BURK</name>
<evidence type="ECO:0000256" key="8">
    <source>
        <dbReference type="ARBA" id="ARBA00022723"/>
    </source>
</evidence>
<dbReference type="GO" id="GO:0016491">
    <property type="term" value="F:oxidoreductase activity"/>
    <property type="evidence" value="ECO:0007669"/>
    <property type="project" value="InterPro"/>
</dbReference>
<feature type="transmembrane region" description="Helical" evidence="20">
    <location>
        <begin position="67"/>
        <end position="86"/>
    </location>
</feature>
<evidence type="ECO:0000256" key="13">
    <source>
        <dbReference type="ARBA" id="ARBA00023008"/>
    </source>
</evidence>
<evidence type="ECO:0000259" key="21">
    <source>
        <dbReference type="PROSITE" id="PS50857"/>
    </source>
</evidence>
<evidence type="ECO:0000313" key="24">
    <source>
        <dbReference type="Proteomes" id="UP000246145"/>
    </source>
</evidence>
<gene>
    <name evidence="23" type="ORF">C7440_2897</name>
</gene>
<dbReference type="InterPro" id="IPR002429">
    <property type="entry name" value="CcO_II-like_C"/>
</dbReference>
<dbReference type="PROSITE" id="PS00078">
    <property type="entry name" value="COX2"/>
    <property type="match status" value="1"/>
</dbReference>
<dbReference type="CDD" id="cd13915">
    <property type="entry name" value="CuRO_HCO_II_like_2"/>
    <property type="match status" value="1"/>
</dbReference>
<evidence type="ECO:0000256" key="17">
    <source>
        <dbReference type="PROSITE-ProRule" id="PRU00433"/>
    </source>
</evidence>
<dbReference type="InterPro" id="IPR008972">
    <property type="entry name" value="Cupredoxin"/>
</dbReference>
<evidence type="ECO:0000256" key="16">
    <source>
        <dbReference type="ARBA" id="ARBA00047816"/>
    </source>
</evidence>
<dbReference type="Pfam" id="PF02790">
    <property type="entry name" value="COX2_TM"/>
    <property type="match status" value="1"/>
</dbReference>
<evidence type="ECO:0000256" key="15">
    <source>
        <dbReference type="ARBA" id="ARBA00024688"/>
    </source>
</evidence>
<keyword evidence="13 19" id="KW-0186">Copper</keyword>
<comment type="catalytic activity">
    <reaction evidence="16 19">
        <text>4 Fe(II)-[cytochrome c] + O2 + 8 H(+)(in) = 4 Fe(III)-[cytochrome c] + 2 H2O + 4 H(+)(out)</text>
        <dbReference type="Rhea" id="RHEA:11436"/>
        <dbReference type="Rhea" id="RHEA-COMP:10350"/>
        <dbReference type="Rhea" id="RHEA-COMP:14399"/>
        <dbReference type="ChEBI" id="CHEBI:15377"/>
        <dbReference type="ChEBI" id="CHEBI:15378"/>
        <dbReference type="ChEBI" id="CHEBI:15379"/>
        <dbReference type="ChEBI" id="CHEBI:29033"/>
        <dbReference type="ChEBI" id="CHEBI:29034"/>
        <dbReference type="EC" id="7.1.1.9"/>
    </reaction>
</comment>
<dbReference type="GO" id="GO:0004129">
    <property type="term" value="F:cytochrome-c oxidase activity"/>
    <property type="evidence" value="ECO:0007669"/>
    <property type="project" value="UniProtKB-EC"/>
</dbReference>
<dbReference type="InterPro" id="IPR036257">
    <property type="entry name" value="Cyt_c_oxidase_su2_TM_sf"/>
</dbReference>
<dbReference type="InterPro" id="IPR011759">
    <property type="entry name" value="Cyt_c_oxidase_su2_TM_dom"/>
</dbReference>
<dbReference type="GO" id="GO:0020037">
    <property type="term" value="F:heme binding"/>
    <property type="evidence" value="ECO:0007669"/>
    <property type="project" value="InterPro"/>
</dbReference>
<keyword evidence="9" id="KW-1278">Translocase</keyword>
<dbReference type="EC" id="7.1.1.9" evidence="19"/>
<evidence type="ECO:0000256" key="19">
    <source>
        <dbReference type="RuleBase" id="RU004024"/>
    </source>
</evidence>
<dbReference type="Proteomes" id="UP000246145">
    <property type="component" value="Unassembled WGS sequence"/>
</dbReference>
<keyword evidence="12 17" id="KW-0408">Iron</keyword>
<comment type="similarity">
    <text evidence="3 18">Belongs to the cytochrome c oxidase subunit 2 family.</text>
</comment>
<dbReference type="InterPro" id="IPR045187">
    <property type="entry name" value="CcO_II"/>
</dbReference>
<evidence type="ECO:0000256" key="10">
    <source>
        <dbReference type="ARBA" id="ARBA00022982"/>
    </source>
</evidence>
<dbReference type="SUPFAM" id="SSF46626">
    <property type="entry name" value="Cytochrome c"/>
    <property type="match status" value="1"/>
</dbReference>
<dbReference type="GO" id="GO:0005507">
    <property type="term" value="F:copper ion binding"/>
    <property type="evidence" value="ECO:0007669"/>
    <property type="project" value="InterPro"/>
</dbReference>
<dbReference type="PROSITE" id="PS51007">
    <property type="entry name" value="CYTC"/>
    <property type="match status" value="1"/>
</dbReference>
<dbReference type="InterPro" id="IPR036909">
    <property type="entry name" value="Cyt_c-like_dom_sf"/>
</dbReference>
<evidence type="ECO:0000256" key="12">
    <source>
        <dbReference type="ARBA" id="ARBA00023004"/>
    </source>
</evidence>
<dbReference type="EMBL" id="QEKO01000004">
    <property type="protein sequence ID" value="PVY61347.1"/>
    <property type="molecule type" value="Genomic_DNA"/>
</dbReference>
<evidence type="ECO:0000256" key="9">
    <source>
        <dbReference type="ARBA" id="ARBA00022967"/>
    </source>
</evidence>
<evidence type="ECO:0000256" key="7">
    <source>
        <dbReference type="ARBA" id="ARBA00022692"/>
    </source>
</evidence>
<evidence type="ECO:0000256" key="5">
    <source>
        <dbReference type="ARBA" id="ARBA00022617"/>
    </source>
</evidence>
<comment type="caution">
    <text evidence="23">The sequence shown here is derived from an EMBL/GenBank/DDBJ whole genome shotgun (WGS) entry which is preliminary data.</text>
</comment>
<feature type="domain" description="Cytochrome oxidase subunit II copper A binding" evidence="21">
    <location>
        <begin position="97"/>
        <end position="208"/>
    </location>
</feature>
<protein>
    <recommendedName>
        <fullName evidence="19">Cytochrome c oxidase subunit 2</fullName>
        <ecNumber evidence="19">7.1.1.9</ecNumber>
    </recommendedName>
</protein>
<dbReference type="PANTHER" id="PTHR22888">
    <property type="entry name" value="CYTOCHROME C OXIDASE, SUBUNIT II"/>
    <property type="match status" value="1"/>
</dbReference>
<dbReference type="GO" id="GO:0042773">
    <property type="term" value="P:ATP synthesis coupled electron transport"/>
    <property type="evidence" value="ECO:0007669"/>
    <property type="project" value="TreeGrafter"/>
</dbReference>
<comment type="subcellular location">
    <subcellularLocation>
        <location evidence="18">Cell membrane</location>
        <topology evidence="18">Multi-pass membrane protein</topology>
    </subcellularLocation>
    <subcellularLocation>
        <location evidence="1">Membrane</location>
        <topology evidence="1">Multi-pass membrane protein</topology>
    </subcellularLocation>
    <subcellularLocation>
        <location evidence="2">Periplasm</location>
    </subcellularLocation>
</comment>
<accession>A0A2U1CK03</accession>
<dbReference type="PANTHER" id="PTHR22888:SF9">
    <property type="entry name" value="CYTOCHROME C OXIDASE SUBUNIT 2"/>
    <property type="match status" value="1"/>
</dbReference>
<evidence type="ECO:0000256" key="11">
    <source>
        <dbReference type="ARBA" id="ARBA00022989"/>
    </source>
</evidence>
<dbReference type="SUPFAM" id="SSF49503">
    <property type="entry name" value="Cupredoxins"/>
    <property type="match status" value="1"/>
</dbReference>
<keyword evidence="4 18" id="KW-0813">Transport</keyword>
<comment type="cofactor">
    <cofactor evidence="19">
        <name>Cu cation</name>
        <dbReference type="ChEBI" id="CHEBI:23378"/>
    </cofactor>
    <text evidence="19">Binds a copper A center.</text>
</comment>
<dbReference type="NCBIfam" id="TIGR02866">
    <property type="entry name" value="CoxB"/>
    <property type="match status" value="1"/>
</dbReference>
<feature type="domain" description="Cytochrome c" evidence="22">
    <location>
        <begin position="214"/>
        <end position="308"/>
    </location>
</feature>
<dbReference type="STRING" id="1231391.GCA_000308195_00925"/>
<feature type="transmembrane region" description="Helical" evidence="20">
    <location>
        <begin position="22"/>
        <end position="46"/>
    </location>
</feature>
<dbReference type="InterPro" id="IPR014222">
    <property type="entry name" value="Cyt_c_oxidase_su2"/>
</dbReference>
<keyword evidence="7 18" id="KW-0812">Transmembrane</keyword>
<evidence type="ECO:0000256" key="4">
    <source>
        <dbReference type="ARBA" id="ARBA00022448"/>
    </source>
</evidence>
<dbReference type="Pfam" id="PF00116">
    <property type="entry name" value="COX2"/>
    <property type="match status" value="1"/>
</dbReference>
<keyword evidence="5 17" id="KW-0349">Heme</keyword>